<dbReference type="EMBL" id="MFTP01000009">
    <property type="protein sequence ID" value="OGI65981.1"/>
    <property type="molecule type" value="Genomic_DNA"/>
</dbReference>
<evidence type="ECO:0000313" key="1">
    <source>
        <dbReference type="EMBL" id="OGI65981.1"/>
    </source>
</evidence>
<accession>A0A1F6V8F2</accession>
<dbReference type="Proteomes" id="UP000177370">
    <property type="component" value="Unassembled WGS sequence"/>
</dbReference>
<organism evidence="1 2">
    <name type="scientific">Candidatus Nomurabacteria bacterium RIFCSPHIGHO2_01_FULL_40_24b</name>
    <dbReference type="NCBI Taxonomy" id="1801739"/>
    <lineage>
        <taxon>Bacteria</taxon>
        <taxon>Candidatus Nomuraibacteriota</taxon>
    </lineage>
</organism>
<evidence type="ECO:0000313" key="2">
    <source>
        <dbReference type="Proteomes" id="UP000177370"/>
    </source>
</evidence>
<dbReference type="Pfam" id="PF14337">
    <property type="entry name" value="Abi_alpha"/>
    <property type="match status" value="1"/>
</dbReference>
<dbReference type="AlphaFoldDB" id="A0A1F6V8F2"/>
<reference evidence="1 2" key="1">
    <citation type="journal article" date="2016" name="Nat. Commun.">
        <title>Thousands of microbial genomes shed light on interconnected biogeochemical processes in an aquifer system.</title>
        <authorList>
            <person name="Anantharaman K."/>
            <person name="Brown C.T."/>
            <person name="Hug L.A."/>
            <person name="Sharon I."/>
            <person name="Castelle C.J."/>
            <person name="Probst A.J."/>
            <person name="Thomas B.C."/>
            <person name="Singh A."/>
            <person name="Wilkins M.J."/>
            <person name="Karaoz U."/>
            <person name="Brodie E.L."/>
            <person name="Williams K.H."/>
            <person name="Hubbard S.S."/>
            <person name="Banfield J.F."/>
        </authorList>
    </citation>
    <scope>NUCLEOTIDE SEQUENCE [LARGE SCALE GENOMIC DNA]</scope>
</reference>
<comment type="caution">
    <text evidence="1">The sequence shown here is derived from an EMBL/GenBank/DDBJ whole genome shotgun (WGS) entry which is preliminary data.</text>
</comment>
<evidence type="ECO:0008006" key="3">
    <source>
        <dbReference type="Google" id="ProtNLM"/>
    </source>
</evidence>
<dbReference type="Gene3D" id="3.30.110.190">
    <property type="match status" value="1"/>
</dbReference>
<name>A0A1F6V8F2_9BACT</name>
<gene>
    <name evidence="1" type="ORF">A2647_01305</name>
</gene>
<proteinExistence type="predicted"/>
<protein>
    <recommendedName>
        <fullName evidence="3">DUF4393 domain-containing protein</fullName>
    </recommendedName>
</protein>
<sequence>MPAILRQVIPPETYNQYHVNMTLENEVIKEIVSANAEAMYNDAAQPSVRVVGKALAQCVSLFVTPAGKVAEILEKNLNKYIDKLGKLKEEEIVSPNTRILVPILERMRYTDDELVSDYYAQILATASTVESAHKVSVAFIEILNRLCADELKILEFINSPQNSIVLTGEDGKTYSTNLSGVLPVINVHINQKGGGYIVAIRNLAYLTEGPSLDYPGNWNMYLDNMLALGLLLKPAMIRAHDDNIYKLIKQNPAIKEVEKGLQEGQSIDFSEARIETTELGKQLLGIALR</sequence>
<dbReference type="InterPro" id="IPR025506">
    <property type="entry name" value="Abi_alpha"/>
</dbReference>